<accession>A0A318HKA4</accession>
<feature type="domain" description="HTH tetR-type" evidence="6">
    <location>
        <begin position="25"/>
        <end position="85"/>
    </location>
</feature>
<dbReference type="SUPFAM" id="SSF48498">
    <property type="entry name" value="Tetracyclin repressor-like, C-terminal domain"/>
    <property type="match status" value="1"/>
</dbReference>
<dbReference type="PANTHER" id="PTHR30055:SF225">
    <property type="entry name" value="TRANSCRIPTIONAL REGULATORY PROTEIN-RELATED"/>
    <property type="match status" value="1"/>
</dbReference>
<dbReference type="Pfam" id="PF00440">
    <property type="entry name" value="TetR_N"/>
    <property type="match status" value="1"/>
</dbReference>
<name>A0A318HKA4_9MYCO</name>
<dbReference type="Gene3D" id="1.10.357.10">
    <property type="entry name" value="Tetracycline Repressor, domain 2"/>
    <property type="match status" value="1"/>
</dbReference>
<keyword evidence="3" id="KW-0804">Transcription</keyword>
<dbReference type="SUPFAM" id="SSF46689">
    <property type="entry name" value="Homeodomain-like"/>
    <property type="match status" value="1"/>
</dbReference>
<evidence type="ECO:0000256" key="3">
    <source>
        <dbReference type="ARBA" id="ARBA00023163"/>
    </source>
</evidence>
<comment type="caution">
    <text evidence="7">The sequence shown here is derived from an EMBL/GenBank/DDBJ whole genome shotgun (WGS) entry which is preliminary data.</text>
</comment>
<feature type="region of interest" description="Disordered" evidence="5">
    <location>
        <begin position="1"/>
        <end position="24"/>
    </location>
</feature>
<dbReference type="Proteomes" id="UP000247781">
    <property type="component" value="Unassembled WGS sequence"/>
</dbReference>
<dbReference type="GO" id="GO:0000976">
    <property type="term" value="F:transcription cis-regulatory region binding"/>
    <property type="evidence" value="ECO:0007669"/>
    <property type="project" value="TreeGrafter"/>
</dbReference>
<keyword evidence="2 4" id="KW-0238">DNA-binding</keyword>
<evidence type="ECO:0000256" key="2">
    <source>
        <dbReference type="ARBA" id="ARBA00023125"/>
    </source>
</evidence>
<dbReference type="InterPro" id="IPR001647">
    <property type="entry name" value="HTH_TetR"/>
</dbReference>
<dbReference type="EMBL" id="QJJU01000014">
    <property type="protein sequence ID" value="PXX06388.1"/>
    <property type="molecule type" value="Genomic_DNA"/>
</dbReference>
<evidence type="ECO:0000256" key="4">
    <source>
        <dbReference type="PROSITE-ProRule" id="PRU00335"/>
    </source>
</evidence>
<gene>
    <name evidence="7" type="ORF">C8E89_114161</name>
</gene>
<keyword evidence="8" id="KW-1185">Reference proteome</keyword>
<proteinExistence type="predicted"/>
<feature type="DNA-binding region" description="H-T-H motif" evidence="4">
    <location>
        <begin position="48"/>
        <end position="67"/>
    </location>
</feature>
<dbReference type="RefSeq" id="WP_110317990.1">
    <property type="nucleotide sequence ID" value="NZ_QJJU01000014.1"/>
</dbReference>
<dbReference type="InterPro" id="IPR036271">
    <property type="entry name" value="Tet_transcr_reg_TetR-rel_C_sf"/>
</dbReference>
<dbReference type="OrthoDB" id="9796019at2"/>
<evidence type="ECO:0000313" key="7">
    <source>
        <dbReference type="EMBL" id="PXX06388.1"/>
    </source>
</evidence>
<dbReference type="GO" id="GO:0003700">
    <property type="term" value="F:DNA-binding transcription factor activity"/>
    <property type="evidence" value="ECO:0007669"/>
    <property type="project" value="TreeGrafter"/>
</dbReference>
<evidence type="ECO:0000259" key="6">
    <source>
        <dbReference type="PROSITE" id="PS50977"/>
    </source>
</evidence>
<dbReference type="AlphaFoldDB" id="A0A318HKA4"/>
<keyword evidence="1" id="KW-0805">Transcription regulation</keyword>
<dbReference type="InterPro" id="IPR011075">
    <property type="entry name" value="TetR_C"/>
</dbReference>
<reference evidence="8" key="1">
    <citation type="submission" date="2018-05" db="EMBL/GenBank/DDBJ databases">
        <authorList>
            <person name="Deangelis K."/>
            <person name="Huntemann M."/>
            <person name="Clum A."/>
            <person name="Pillay M."/>
            <person name="Palaniappan K."/>
            <person name="Varghese N."/>
            <person name="Mikhailova N."/>
            <person name="Stamatis D."/>
            <person name="Reddy T."/>
            <person name="Daum C."/>
            <person name="Shapiro N."/>
            <person name="Ivanova N."/>
            <person name="Kyrpides N."/>
            <person name="Woyke T."/>
        </authorList>
    </citation>
    <scope>NUCLEOTIDE SEQUENCE [LARGE SCALE GENOMIC DNA]</scope>
    <source>
        <strain evidence="8">GAS496</strain>
    </source>
</reference>
<protein>
    <submittedName>
        <fullName evidence="7">TetR family transcriptional regulator</fullName>
    </submittedName>
</protein>
<evidence type="ECO:0000256" key="1">
    <source>
        <dbReference type="ARBA" id="ARBA00023015"/>
    </source>
</evidence>
<dbReference type="Pfam" id="PF16859">
    <property type="entry name" value="TetR_C_11"/>
    <property type="match status" value="1"/>
</dbReference>
<dbReference type="InterPro" id="IPR009057">
    <property type="entry name" value="Homeodomain-like_sf"/>
</dbReference>
<evidence type="ECO:0000256" key="5">
    <source>
        <dbReference type="SAM" id="MobiDB-lite"/>
    </source>
</evidence>
<organism evidence="7 8">
    <name type="scientific">Mycolicibacterium moriokaense</name>
    <dbReference type="NCBI Taxonomy" id="39691"/>
    <lineage>
        <taxon>Bacteria</taxon>
        <taxon>Bacillati</taxon>
        <taxon>Actinomycetota</taxon>
        <taxon>Actinomycetes</taxon>
        <taxon>Mycobacteriales</taxon>
        <taxon>Mycobacteriaceae</taxon>
        <taxon>Mycolicibacterium</taxon>
    </lineage>
</organism>
<reference evidence="7 8" key="2">
    <citation type="submission" date="2018-06" db="EMBL/GenBank/DDBJ databases">
        <title>Sequencing of bacterial isolates from soil warming experiment in Harvard Forest, Massachusetts, USA.</title>
        <authorList>
            <person name="Deangelis K.PhD."/>
        </authorList>
    </citation>
    <scope>NUCLEOTIDE SEQUENCE [LARGE SCALE GENOMIC DNA]</scope>
    <source>
        <strain evidence="7 8">GAS496</strain>
    </source>
</reference>
<dbReference type="PANTHER" id="PTHR30055">
    <property type="entry name" value="HTH-TYPE TRANSCRIPTIONAL REGULATOR RUTR"/>
    <property type="match status" value="1"/>
</dbReference>
<dbReference type="InterPro" id="IPR050109">
    <property type="entry name" value="HTH-type_TetR-like_transc_reg"/>
</dbReference>
<dbReference type="PROSITE" id="PS50977">
    <property type="entry name" value="HTH_TETR_2"/>
    <property type="match status" value="1"/>
</dbReference>
<dbReference type="Gene3D" id="1.10.10.60">
    <property type="entry name" value="Homeodomain-like"/>
    <property type="match status" value="1"/>
</dbReference>
<sequence length="217" mass="23878">MDRNDAVPERSATSSGEASGRRRDDVLMSAIRDATRAELADHGYQGVTFEGVARRAKTSKPVLYRRYRTRAQLVADALPKMAPPRPSTTSAASLRDDLAVLLGSIFSNMRRMGIDTYRSLMAEADDELLDTLADSVAWTERAVHRALSNARNRGEIGPADIPDNVATSILGLARYEMFFRPNAVDKAALIQILDTIYLPLINAVSKADSQRSKQARN</sequence>
<evidence type="ECO:0000313" key="8">
    <source>
        <dbReference type="Proteomes" id="UP000247781"/>
    </source>
</evidence>